<dbReference type="EMBL" id="JH636049">
    <property type="protein sequence ID" value="EID52474.1"/>
    <property type="molecule type" value="Genomic_DNA"/>
</dbReference>
<dbReference type="STRING" id="882086.SacxiDRAFT_0192"/>
<protein>
    <submittedName>
        <fullName evidence="1">Acetoacetate decarboxylase</fullName>
    </submittedName>
</protein>
<sequence>MNTAYPGEPWRLAGEAYVSVWAVPLGALPRVSDVVTPHTVGGRAVVVTAWIDYTPPGQLSYHELLAVVAVRHGRSPAGSITEIWVDSETSLRGGRALWGIPKELATFHLDRTGDVTVSAATPSEWIASATFVPKGPSGPATRARFSVIQSVGGLPLVSPVLARVRPRPASATWTVNPDGPLGYLGGRRPLVSVHLRDARLLFGRR</sequence>
<reference evidence="1 2" key="1">
    <citation type="submission" date="2012-01" db="EMBL/GenBank/DDBJ databases">
        <title>Improved High-Quality Draft sequence of Saccharomonospora xinjiangensis XJ-54.</title>
        <authorList>
            <consortium name="US DOE Joint Genome Institute"/>
            <person name="Lucas S."/>
            <person name="Han J."/>
            <person name="Lapidus A."/>
            <person name="Cheng J.-F."/>
            <person name="Goodwin L."/>
            <person name="Pitluck S."/>
            <person name="Peters L."/>
            <person name="Mikhailova N."/>
            <person name="Teshima H."/>
            <person name="Detter J.C."/>
            <person name="Han C."/>
            <person name="Tapia R."/>
            <person name="Land M."/>
            <person name="Hauser L."/>
            <person name="Kyrpides N."/>
            <person name="Ivanova N."/>
            <person name="Pagani I."/>
            <person name="Brambilla E.-M."/>
            <person name="Klenk H.-P."/>
            <person name="Woyke T."/>
        </authorList>
    </citation>
    <scope>NUCLEOTIDE SEQUENCE [LARGE SCALE GENOMIC DNA]</scope>
    <source>
        <strain evidence="1 2">XJ-54</strain>
    </source>
</reference>
<dbReference type="AlphaFoldDB" id="I0UX71"/>
<dbReference type="eggNOG" id="COG4689">
    <property type="taxonomic scope" value="Bacteria"/>
</dbReference>
<name>I0UX71_9PSEU</name>
<evidence type="ECO:0000313" key="1">
    <source>
        <dbReference type="EMBL" id="EID52474.1"/>
    </source>
</evidence>
<dbReference type="RefSeq" id="WP_006236573.1">
    <property type="nucleotide sequence ID" value="NZ_JH636049.1"/>
</dbReference>
<dbReference type="Pfam" id="PF06314">
    <property type="entry name" value="ADC"/>
    <property type="match status" value="1"/>
</dbReference>
<gene>
    <name evidence="1" type="ORF">SacxiDRAFT_0192</name>
</gene>
<proteinExistence type="predicted"/>
<accession>I0UX71</accession>
<dbReference type="HOGENOM" id="CLU_106229_0_0_11"/>
<keyword evidence="2" id="KW-1185">Reference proteome</keyword>
<evidence type="ECO:0000313" key="2">
    <source>
        <dbReference type="Proteomes" id="UP000004691"/>
    </source>
</evidence>
<organism evidence="1 2">
    <name type="scientific">Saccharomonospora xinjiangensis XJ-54</name>
    <dbReference type="NCBI Taxonomy" id="882086"/>
    <lineage>
        <taxon>Bacteria</taxon>
        <taxon>Bacillati</taxon>
        <taxon>Actinomycetota</taxon>
        <taxon>Actinomycetes</taxon>
        <taxon>Pseudonocardiales</taxon>
        <taxon>Pseudonocardiaceae</taxon>
        <taxon>Saccharomonospora</taxon>
    </lineage>
</organism>
<dbReference type="InterPro" id="IPR023375">
    <property type="entry name" value="ADC_dom_sf"/>
</dbReference>
<dbReference type="SUPFAM" id="SSF160104">
    <property type="entry name" value="Acetoacetate decarboxylase-like"/>
    <property type="match status" value="1"/>
</dbReference>
<dbReference type="Gene3D" id="2.40.400.10">
    <property type="entry name" value="Acetoacetate decarboxylase-like"/>
    <property type="match status" value="1"/>
</dbReference>
<dbReference type="InterPro" id="IPR010451">
    <property type="entry name" value="Acetoacetate_decarboxylase"/>
</dbReference>
<dbReference type="Proteomes" id="UP000004691">
    <property type="component" value="Unassembled WGS sequence"/>
</dbReference>
<dbReference type="OrthoDB" id="834556at2"/>
<dbReference type="GO" id="GO:0016829">
    <property type="term" value="F:lyase activity"/>
    <property type="evidence" value="ECO:0007669"/>
    <property type="project" value="InterPro"/>
</dbReference>